<dbReference type="Proteomes" id="UP000002525">
    <property type="component" value="Chromosome"/>
</dbReference>
<evidence type="ECO:0000256" key="4">
    <source>
        <dbReference type="PIRSR" id="PIRSR602678-1"/>
    </source>
</evidence>
<name>Q4QP80_HAEI8</name>
<dbReference type="AlphaFoldDB" id="Q4QP80"/>
<evidence type="ECO:0000256" key="3">
    <source>
        <dbReference type="ARBA" id="ARBA00022723"/>
    </source>
</evidence>
<protein>
    <recommendedName>
        <fullName evidence="2">GTP cyclohydrolase 1 type 2 homolog</fullName>
    </recommendedName>
</protein>
<dbReference type="EMBL" id="CP000057">
    <property type="protein sequence ID" value="AAX87167.1"/>
    <property type="molecule type" value="Genomic_DNA"/>
</dbReference>
<dbReference type="InterPro" id="IPR036069">
    <property type="entry name" value="DUF34/NIF3_sf"/>
</dbReference>
<evidence type="ECO:0000256" key="2">
    <source>
        <dbReference type="ARBA" id="ARBA00022112"/>
    </source>
</evidence>
<evidence type="ECO:0000313" key="5">
    <source>
        <dbReference type="EMBL" id="AAX87167.1"/>
    </source>
</evidence>
<comment type="similarity">
    <text evidence="1">Belongs to the GTP cyclohydrolase I type 2/NIF3 family.</text>
</comment>
<feature type="binding site" evidence="4">
    <location>
        <position position="129"/>
    </location>
    <ligand>
        <name>a divalent metal cation</name>
        <dbReference type="ChEBI" id="CHEBI:60240"/>
        <label>1</label>
    </ligand>
</feature>
<evidence type="ECO:0000256" key="1">
    <source>
        <dbReference type="ARBA" id="ARBA00006964"/>
    </source>
</evidence>
<dbReference type="GO" id="GO:0005737">
    <property type="term" value="C:cytoplasm"/>
    <property type="evidence" value="ECO:0007669"/>
    <property type="project" value="TreeGrafter"/>
</dbReference>
<dbReference type="PANTHER" id="PTHR13799">
    <property type="entry name" value="NGG1 INTERACTING FACTOR 3"/>
    <property type="match status" value="1"/>
</dbReference>
<dbReference type="InterPro" id="IPR002678">
    <property type="entry name" value="DUF34/NIF3"/>
</dbReference>
<keyword evidence="3 4" id="KW-0479">Metal-binding</keyword>
<dbReference type="NCBIfam" id="TIGR00486">
    <property type="entry name" value="YbgI_SA1388"/>
    <property type="match status" value="1"/>
</dbReference>
<feature type="binding site" evidence="4">
    <location>
        <position position="91"/>
    </location>
    <ligand>
        <name>a divalent metal cation</name>
        <dbReference type="ChEBI" id="CHEBI:60240"/>
        <label>1</label>
    </ligand>
</feature>
<dbReference type="SUPFAM" id="SSF102705">
    <property type="entry name" value="NIF3 (NGG1p interacting factor 3)-like"/>
    <property type="match status" value="1"/>
</dbReference>
<gene>
    <name evidence="5" type="ordered locus">NTHI0186</name>
</gene>
<dbReference type="PANTHER" id="PTHR13799:SF14">
    <property type="entry name" value="GTP CYCLOHYDROLASE 1 TYPE 2 HOMOLOG"/>
    <property type="match status" value="1"/>
</dbReference>
<feature type="binding site" evidence="4">
    <location>
        <position position="92"/>
    </location>
    <ligand>
        <name>a divalent metal cation</name>
        <dbReference type="ChEBI" id="CHEBI:60240"/>
        <label>1</label>
    </ligand>
</feature>
<dbReference type="KEGG" id="hit:NTHI0186"/>
<feature type="binding site" evidence="4">
    <location>
        <position position="251"/>
    </location>
    <ligand>
        <name>a divalent metal cation</name>
        <dbReference type="ChEBI" id="CHEBI:60240"/>
        <label>1</label>
    </ligand>
</feature>
<sequence length="279" mass="30957">MHSPTPFALAIFLGILYHIPTFSNQRSIMNNLELEQLINQKLSSDKINDYAPNGLQVEGKTEIKKIITGVTASQALIDYAISQNADAILVHHGYFWKSETPCIRGMKGKRIKALLVNDINLYGYHLPLDVHPELGNNAQLAKLLDIENLQPLEKGTVSIPVWGELKEPMTGKDFAEKIEKVLNRKPLICIENGPHLIRKIGICTGGGQGYIDLAAEQGCDAFITGEVSEQTIHSAREQGLHFFSAGHHATERYGIKALGEWLAKEYGFDVEFKDIDNPA</sequence>
<organism evidence="5 6">
    <name type="scientific">Haemophilus influenzae (strain 86-028NP)</name>
    <dbReference type="NCBI Taxonomy" id="281310"/>
    <lineage>
        <taxon>Bacteria</taxon>
        <taxon>Pseudomonadati</taxon>
        <taxon>Pseudomonadota</taxon>
        <taxon>Gammaproteobacteria</taxon>
        <taxon>Pasteurellales</taxon>
        <taxon>Pasteurellaceae</taxon>
        <taxon>Haemophilus</taxon>
    </lineage>
</organism>
<dbReference type="Pfam" id="PF01784">
    <property type="entry name" value="DUF34_NIF3"/>
    <property type="match status" value="1"/>
</dbReference>
<accession>Q4QP80</accession>
<feature type="binding site" evidence="4">
    <location>
        <position position="247"/>
    </location>
    <ligand>
        <name>a divalent metal cation</name>
        <dbReference type="ChEBI" id="CHEBI:60240"/>
        <label>1</label>
    </ligand>
</feature>
<dbReference type="FunFam" id="3.40.1390.30:FF:000002">
    <property type="entry name" value="Nif3-like dinuclear metal center protein"/>
    <property type="match status" value="1"/>
</dbReference>
<evidence type="ECO:0000313" key="6">
    <source>
        <dbReference type="Proteomes" id="UP000002525"/>
    </source>
</evidence>
<dbReference type="Gene3D" id="3.40.1390.30">
    <property type="entry name" value="NIF3 (NGG1p interacting factor 3)-like"/>
    <property type="match status" value="2"/>
</dbReference>
<dbReference type="HOGENOM" id="CLU_037423_3_0_6"/>
<reference evidence="5 6" key="1">
    <citation type="journal article" date="2005" name="J. Bacteriol.">
        <title>Genomic sequence of an otitis media isolate of nontypeable Haemophilus influenzae: comparative study with H. influenzae serotype d, strain KW20.</title>
        <authorList>
            <person name="Harrison A."/>
            <person name="Dyer D.W."/>
            <person name="Gillaspy A."/>
            <person name="Ray W.C."/>
            <person name="Mungur R."/>
            <person name="Carson M.B."/>
            <person name="Zhong H."/>
            <person name="Gipson J."/>
            <person name="Gipson M."/>
            <person name="Johnson L.S."/>
            <person name="Lewis L."/>
            <person name="Bakaletz L.O."/>
            <person name="Munson R.S.Jr."/>
        </authorList>
    </citation>
    <scope>NUCLEOTIDE SEQUENCE [LARGE SCALE GENOMIC DNA]</scope>
    <source>
        <strain evidence="5 6">86-028NP</strain>
    </source>
</reference>
<dbReference type="GO" id="GO:0046872">
    <property type="term" value="F:metal ion binding"/>
    <property type="evidence" value="ECO:0007669"/>
    <property type="project" value="UniProtKB-KW"/>
</dbReference>
<proteinExistence type="inferred from homology"/>